<evidence type="ECO:0000256" key="3">
    <source>
        <dbReference type="ARBA" id="ARBA00013194"/>
    </source>
</evidence>
<evidence type="ECO:0000313" key="11">
    <source>
        <dbReference type="Proteomes" id="UP001558535"/>
    </source>
</evidence>
<dbReference type="InterPro" id="IPR000297">
    <property type="entry name" value="PPIase_PpiC"/>
</dbReference>
<dbReference type="PANTHER" id="PTHR47245:SF1">
    <property type="entry name" value="FOLDASE PROTEIN PRSA"/>
    <property type="match status" value="1"/>
</dbReference>
<dbReference type="GO" id="GO:0016853">
    <property type="term" value="F:isomerase activity"/>
    <property type="evidence" value="ECO:0007669"/>
    <property type="project" value="UniProtKB-KW"/>
</dbReference>
<dbReference type="RefSeq" id="WP_310111491.1">
    <property type="nucleotide sequence ID" value="NZ_CP168531.1"/>
</dbReference>
<dbReference type="Gene3D" id="3.10.50.40">
    <property type="match status" value="1"/>
</dbReference>
<dbReference type="SUPFAM" id="SSF54534">
    <property type="entry name" value="FKBP-like"/>
    <property type="match status" value="1"/>
</dbReference>
<keyword evidence="6 7" id="KW-0413">Isomerase</keyword>
<dbReference type="EC" id="5.2.1.8" evidence="3"/>
<keyword evidence="4 8" id="KW-0732">Signal</keyword>
<feature type="domain" description="PpiC" evidence="9">
    <location>
        <begin position="138"/>
        <end position="237"/>
    </location>
</feature>
<protein>
    <recommendedName>
        <fullName evidence="3">peptidylprolyl isomerase</fullName>
        <ecNumber evidence="3">5.2.1.8</ecNumber>
    </recommendedName>
</protein>
<dbReference type="InterPro" id="IPR027304">
    <property type="entry name" value="Trigger_fact/SurA_dom_sf"/>
</dbReference>
<comment type="caution">
    <text evidence="10">The sequence shown here is derived from an EMBL/GenBank/DDBJ whole genome shotgun (WGS) entry which is preliminary data.</text>
</comment>
<dbReference type="Proteomes" id="UP001558535">
    <property type="component" value="Unassembled WGS sequence"/>
</dbReference>
<feature type="signal peptide" evidence="8">
    <location>
        <begin position="1"/>
        <end position="25"/>
    </location>
</feature>
<evidence type="ECO:0000256" key="5">
    <source>
        <dbReference type="ARBA" id="ARBA00023110"/>
    </source>
</evidence>
<dbReference type="PROSITE" id="PS50198">
    <property type="entry name" value="PPIC_PPIASE_2"/>
    <property type="match status" value="1"/>
</dbReference>
<evidence type="ECO:0000259" key="9">
    <source>
        <dbReference type="PROSITE" id="PS50198"/>
    </source>
</evidence>
<keyword evidence="5 7" id="KW-0697">Rotamase</keyword>
<evidence type="ECO:0000256" key="2">
    <source>
        <dbReference type="ARBA" id="ARBA00007656"/>
    </source>
</evidence>
<accession>A0ABV3WKT3</accession>
<organism evidence="10 11">
    <name type="scientific">Paraburkholderia phenoliruptrix</name>
    <dbReference type="NCBI Taxonomy" id="252970"/>
    <lineage>
        <taxon>Bacteria</taxon>
        <taxon>Pseudomonadati</taxon>
        <taxon>Pseudomonadota</taxon>
        <taxon>Betaproteobacteria</taxon>
        <taxon>Burkholderiales</taxon>
        <taxon>Burkholderiaceae</taxon>
        <taxon>Paraburkholderia</taxon>
    </lineage>
</organism>
<dbReference type="InterPro" id="IPR050245">
    <property type="entry name" value="PrsA_foldase"/>
</dbReference>
<evidence type="ECO:0000256" key="6">
    <source>
        <dbReference type="ARBA" id="ARBA00023235"/>
    </source>
</evidence>
<dbReference type="SUPFAM" id="SSF109998">
    <property type="entry name" value="Triger factor/SurA peptide-binding domain-like"/>
    <property type="match status" value="1"/>
</dbReference>
<reference evidence="10 11" key="1">
    <citation type="submission" date="2024-07" db="EMBL/GenBank/DDBJ databases">
        <title>A survey of Mimosa microsymbionts across Brazilian biomes reveals a high diversity of Paraburkholderia nodulating endemic species, but also that Cupriavidus is common as a symbiont of widespread species.</title>
        <authorList>
            <person name="Rouws L."/>
            <person name="Barauna A."/>
            <person name="Beukes C."/>
            <person name="Rouws J.R.C."/>
            <person name="De Faria S.M."/>
            <person name="Gross E."/>
            <person name="Bueno Dos Reis Junior F."/>
            <person name="Simon M.F."/>
            <person name="Maluk M."/>
            <person name="Odee D.W."/>
            <person name="Kenicer G."/>
            <person name="Young J.P.W."/>
            <person name="Reis V.M."/>
            <person name="Zilli J."/>
            <person name="James E.K."/>
        </authorList>
    </citation>
    <scope>NUCLEOTIDE SEQUENCE [LARGE SCALE GENOMIC DNA]</scope>
    <source>
        <strain evidence="10 11">BR14375</strain>
    </source>
</reference>
<dbReference type="Pfam" id="PF13145">
    <property type="entry name" value="Rotamase_2"/>
    <property type="match status" value="1"/>
</dbReference>
<dbReference type="EMBL" id="JBFPKE010000017">
    <property type="protein sequence ID" value="MEX3753735.1"/>
    <property type="molecule type" value="Genomic_DNA"/>
</dbReference>
<dbReference type="PANTHER" id="PTHR47245">
    <property type="entry name" value="PEPTIDYLPROLYL ISOMERASE"/>
    <property type="match status" value="1"/>
</dbReference>
<sequence>MKTSLVLSCIAVTAVVCGAAADVLAQTAATELLMGVVATVNGVPIVQNQLDAAVLASHQPDTLRLRELAKQQLIAQELFRQNAEKQHYDARPEVQEAIAAAKVNAETQIYLKDNVRPEPVTDAQIHARYDEIVASLGKEEYKSRVIAVADDATAATVIAQLKKGVSFDAVARQYSVAPTRSAGGELPWVSFKAPLTEGRTQGLPLGVAQAIMQLPVGGITPVPIVAADARLIVKLEAKRPTSVPTFGQAKDTIRAQLQTLALERAAAAFVADQLQAATIRQR</sequence>
<evidence type="ECO:0000313" key="10">
    <source>
        <dbReference type="EMBL" id="MEX3753735.1"/>
    </source>
</evidence>
<feature type="chain" id="PRO_5045139616" description="peptidylprolyl isomerase" evidence="8">
    <location>
        <begin position="26"/>
        <end position="282"/>
    </location>
</feature>
<evidence type="ECO:0000256" key="1">
    <source>
        <dbReference type="ARBA" id="ARBA00000971"/>
    </source>
</evidence>
<keyword evidence="11" id="KW-1185">Reference proteome</keyword>
<evidence type="ECO:0000256" key="8">
    <source>
        <dbReference type="SAM" id="SignalP"/>
    </source>
</evidence>
<evidence type="ECO:0000256" key="7">
    <source>
        <dbReference type="PROSITE-ProRule" id="PRU00278"/>
    </source>
</evidence>
<dbReference type="Gene3D" id="1.10.8.1040">
    <property type="match status" value="1"/>
</dbReference>
<comment type="catalytic activity">
    <reaction evidence="1">
        <text>[protein]-peptidylproline (omega=180) = [protein]-peptidylproline (omega=0)</text>
        <dbReference type="Rhea" id="RHEA:16237"/>
        <dbReference type="Rhea" id="RHEA-COMP:10747"/>
        <dbReference type="Rhea" id="RHEA-COMP:10748"/>
        <dbReference type="ChEBI" id="CHEBI:83833"/>
        <dbReference type="ChEBI" id="CHEBI:83834"/>
        <dbReference type="EC" id="5.2.1.8"/>
    </reaction>
</comment>
<name>A0ABV3WKT3_9BURK</name>
<proteinExistence type="inferred from homology"/>
<gene>
    <name evidence="10" type="ORF">AB3X84_27450</name>
</gene>
<dbReference type="InterPro" id="IPR046357">
    <property type="entry name" value="PPIase_dom_sf"/>
</dbReference>
<evidence type="ECO:0000256" key="4">
    <source>
        <dbReference type="ARBA" id="ARBA00022729"/>
    </source>
</evidence>
<comment type="similarity">
    <text evidence="2">Belongs to the PpiC/parvulin rotamase family.</text>
</comment>